<keyword evidence="3" id="KW-0479">Metal-binding</keyword>
<evidence type="ECO:0000256" key="2">
    <source>
        <dbReference type="ARBA" id="ARBA00007749"/>
    </source>
</evidence>
<dbReference type="CDD" id="cd07742">
    <property type="entry name" value="metallo-hydrolase-like_MBL-fold"/>
    <property type="match status" value="1"/>
</dbReference>
<name>A0A100W0C2_9MYCO</name>
<organism evidence="7 8">
    <name type="scientific">Mycolicibacterium brisbanense</name>
    <dbReference type="NCBI Taxonomy" id="146020"/>
    <lineage>
        <taxon>Bacteria</taxon>
        <taxon>Bacillati</taxon>
        <taxon>Actinomycetota</taxon>
        <taxon>Actinomycetes</taxon>
        <taxon>Mycobacteriales</taxon>
        <taxon>Mycobacteriaceae</taxon>
        <taxon>Mycolicibacterium</taxon>
    </lineage>
</organism>
<proteinExistence type="inferred from homology"/>
<evidence type="ECO:0000256" key="1">
    <source>
        <dbReference type="ARBA" id="ARBA00001947"/>
    </source>
</evidence>
<dbReference type="InterPro" id="IPR051013">
    <property type="entry name" value="MBL_superfamily_lactonases"/>
</dbReference>
<evidence type="ECO:0000313" key="7">
    <source>
        <dbReference type="EMBL" id="GAS89308.1"/>
    </source>
</evidence>
<evidence type="ECO:0000256" key="5">
    <source>
        <dbReference type="ARBA" id="ARBA00022833"/>
    </source>
</evidence>
<gene>
    <name evidence="7" type="ORF">RMCB_3404</name>
</gene>
<dbReference type="PANTHER" id="PTHR42978">
    <property type="entry name" value="QUORUM-QUENCHING LACTONASE YTNP-RELATED-RELATED"/>
    <property type="match status" value="1"/>
</dbReference>
<keyword evidence="8" id="KW-1185">Reference proteome</keyword>
<keyword evidence="4" id="KW-0378">Hydrolase</keyword>
<dbReference type="Pfam" id="PF00753">
    <property type="entry name" value="Lactamase_B"/>
    <property type="match status" value="1"/>
</dbReference>
<accession>A0A100W0C2</accession>
<dbReference type="AlphaFoldDB" id="A0A100W0C2"/>
<evidence type="ECO:0000256" key="4">
    <source>
        <dbReference type="ARBA" id="ARBA00022801"/>
    </source>
</evidence>
<sequence length="264" mass="29000">MKVHHLNCGTMHAPGVTLVCHVLLVETDAGLVLVDTGFGTRDCADPAGRLGISRHLFRPALNPNETALHQVKELGFDAADVRHIVVTHFDLDHIGGLADFPDAHVHVTAAEARGAVHAPSWRERLRYRAAQWTHGPKLVEHDPEGESWRGFASAKPLAAIGDGIVLISLPGHTRGHAAVAVDAGHRWVLHAGDAFYHHGTLDRRSRVPLALRAQDSLINYNRKQLRYNQERLSELYGRADPDLLIVCAHDPDLYVHGQDTAIGR</sequence>
<dbReference type="GO" id="GO:0016787">
    <property type="term" value="F:hydrolase activity"/>
    <property type="evidence" value="ECO:0007669"/>
    <property type="project" value="UniProtKB-KW"/>
</dbReference>
<dbReference type="SUPFAM" id="SSF56281">
    <property type="entry name" value="Metallo-hydrolase/oxidoreductase"/>
    <property type="match status" value="1"/>
</dbReference>
<dbReference type="Proteomes" id="UP000069620">
    <property type="component" value="Unassembled WGS sequence"/>
</dbReference>
<keyword evidence="5" id="KW-0862">Zinc</keyword>
<reference evidence="8" key="1">
    <citation type="journal article" date="2016" name="Genome Announc.">
        <title>Draft Genome Sequences of Five Rapidly Growing Mycobacterium Species, M. thermoresistibile, M. fortuitum subsp. acetamidolyticum, M. canariasense, M. brisbanense, and M. novocastrense.</title>
        <authorList>
            <person name="Katahira K."/>
            <person name="Ogura Y."/>
            <person name="Gotoh Y."/>
            <person name="Hayashi T."/>
        </authorList>
    </citation>
    <scope>NUCLEOTIDE SEQUENCE [LARGE SCALE GENOMIC DNA]</scope>
    <source>
        <strain evidence="8">JCM15654</strain>
    </source>
</reference>
<dbReference type="InterPro" id="IPR036866">
    <property type="entry name" value="RibonucZ/Hydroxyglut_hydro"/>
</dbReference>
<dbReference type="OrthoDB" id="3196337at2"/>
<evidence type="ECO:0000256" key="3">
    <source>
        <dbReference type="ARBA" id="ARBA00022723"/>
    </source>
</evidence>
<reference evidence="8" key="2">
    <citation type="submission" date="2016-02" db="EMBL/GenBank/DDBJ databases">
        <title>Draft genome sequence of five rapidly growing Mycobacterium species.</title>
        <authorList>
            <person name="Katahira K."/>
            <person name="Gotou Y."/>
            <person name="Iida K."/>
            <person name="Ogura Y."/>
            <person name="Hayashi T."/>
        </authorList>
    </citation>
    <scope>NUCLEOTIDE SEQUENCE [LARGE SCALE GENOMIC DNA]</scope>
    <source>
        <strain evidence="8">JCM15654</strain>
    </source>
</reference>
<comment type="caution">
    <text evidence="7">The sequence shown here is derived from an EMBL/GenBank/DDBJ whole genome shotgun (WGS) entry which is preliminary data.</text>
</comment>
<feature type="domain" description="Metallo-beta-lactamase" evidence="6">
    <location>
        <begin position="19"/>
        <end position="249"/>
    </location>
</feature>
<dbReference type="GO" id="GO:0046872">
    <property type="term" value="F:metal ion binding"/>
    <property type="evidence" value="ECO:0007669"/>
    <property type="project" value="UniProtKB-KW"/>
</dbReference>
<dbReference type="RefSeq" id="WP_062829716.1">
    <property type="nucleotide sequence ID" value="NZ_BCSX01000028.1"/>
</dbReference>
<dbReference type="PANTHER" id="PTHR42978:SF7">
    <property type="entry name" value="METALLO-HYDROLASE RV2300C-RELATED"/>
    <property type="match status" value="1"/>
</dbReference>
<evidence type="ECO:0000313" key="8">
    <source>
        <dbReference type="Proteomes" id="UP000069620"/>
    </source>
</evidence>
<dbReference type="InterPro" id="IPR001279">
    <property type="entry name" value="Metallo-B-lactamas"/>
</dbReference>
<protein>
    <recommendedName>
        <fullName evidence="6">Metallo-beta-lactamase domain-containing protein</fullName>
    </recommendedName>
</protein>
<dbReference type="STRING" id="146020.RMCB_3404"/>
<dbReference type="Gene3D" id="3.60.15.10">
    <property type="entry name" value="Ribonuclease Z/Hydroxyacylglutathione hydrolase-like"/>
    <property type="match status" value="1"/>
</dbReference>
<comment type="cofactor">
    <cofactor evidence="1">
        <name>Zn(2+)</name>
        <dbReference type="ChEBI" id="CHEBI:29105"/>
    </cofactor>
</comment>
<dbReference type="EMBL" id="BCSX01000028">
    <property type="protein sequence ID" value="GAS89308.1"/>
    <property type="molecule type" value="Genomic_DNA"/>
</dbReference>
<comment type="similarity">
    <text evidence="2">Belongs to the metallo-beta-lactamase superfamily.</text>
</comment>
<dbReference type="SMART" id="SM00849">
    <property type="entry name" value="Lactamase_B"/>
    <property type="match status" value="1"/>
</dbReference>
<evidence type="ECO:0000259" key="6">
    <source>
        <dbReference type="SMART" id="SM00849"/>
    </source>
</evidence>